<dbReference type="PANTHER" id="PTHR30204">
    <property type="entry name" value="REDOX-CYCLING DRUG-SENSING TRANSCRIPTIONAL ACTIVATOR SOXR"/>
    <property type="match status" value="1"/>
</dbReference>
<evidence type="ECO:0000313" key="3">
    <source>
        <dbReference type="EMBL" id="OCC16539.1"/>
    </source>
</evidence>
<dbReference type="PROSITE" id="PS50937">
    <property type="entry name" value="HTH_MERR_2"/>
    <property type="match status" value="1"/>
</dbReference>
<keyword evidence="1" id="KW-0238">DNA-binding</keyword>
<feature type="domain" description="HTH merR-type" evidence="2">
    <location>
        <begin position="18"/>
        <end position="86"/>
    </location>
</feature>
<comment type="caution">
    <text evidence="3">The sequence shown here is derived from an EMBL/GenBank/DDBJ whole genome shotgun (WGS) entry which is preliminary data.</text>
</comment>
<gene>
    <name evidence="3" type="ORF">DBT_0356</name>
</gene>
<dbReference type="InterPro" id="IPR000551">
    <property type="entry name" value="MerR-type_HTH_dom"/>
</dbReference>
<dbReference type="InterPro" id="IPR047057">
    <property type="entry name" value="MerR_fam"/>
</dbReference>
<protein>
    <submittedName>
        <fullName evidence="3">Putative transcriptional regulator, merR family</fullName>
    </submittedName>
</protein>
<reference evidence="3 4" key="1">
    <citation type="submission" date="2016-06" db="EMBL/GenBank/DDBJ databases">
        <title>Respiratory ammonification of nitrate coupled to the oxidation of elemental sulfur in deep-sea autotrophic thermophilic bacteria.</title>
        <authorList>
            <person name="Slobodkina G.B."/>
            <person name="Mardanov A.V."/>
            <person name="Ravin N.V."/>
            <person name="Frolova A.A."/>
            <person name="Viryasiv M.B."/>
            <person name="Chernyh N.A."/>
            <person name="Bonch-Osmolovskaya E.A."/>
            <person name="Slobodkin A.I."/>
        </authorList>
    </citation>
    <scope>NUCLEOTIDE SEQUENCE [LARGE SCALE GENOMIC DNA]</scope>
    <source>
        <strain evidence="3 4">S69</strain>
    </source>
</reference>
<dbReference type="InterPro" id="IPR009061">
    <property type="entry name" value="DNA-bd_dom_put_sf"/>
</dbReference>
<organism evidence="3 4">
    <name type="scientific">Dissulfuribacter thermophilus</name>
    <dbReference type="NCBI Taxonomy" id="1156395"/>
    <lineage>
        <taxon>Bacteria</taxon>
        <taxon>Pseudomonadati</taxon>
        <taxon>Thermodesulfobacteriota</taxon>
        <taxon>Dissulfuribacteria</taxon>
        <taxon>Dissulfuribacterales</taxon>
        <taxon>Dissulfuribacteraceae</taxon>
        <taxon>Dissulfuribacter</taxon>
    </lineage>
</organism>
<dbReference type="RefSeq" id="WP_067615772.1">
    <property type="nucleotide sequence ID" value="NZ_MAGO01000001.1"/>
</dbReference>
<sequence>MAKREKTKRVNLEADLPVYPIGVAARMLGVHPRTLRIYEAEGLIKPRYRKARRLYSNNDIQWVTCLRSMIHDEGISIPGIKKLLEFVPCWKIMDCPKEIRDKCGAKVEAMKVQSQCGPLDLKGDEAQVLN</sequence>
<keyword evidence="4" id="KW-1185">Reference proteome</keyword>
<dbReference type="Gene3D" id="1.10.1660.10">
    <property type="match status" value="1"/>
</dbReference>
<dbReference type="Proteomes" id="UP000093080">
    <property type="component" value="Unassembled WGS sequence"/>
</dbReference>
<dbReference type="GO" id="GO:0003677">
    <property type="term" value="F:DNA binding"/>
    <property type="evidence" value="ECO:0007669"/>
    <property type="project" value="UniProtKB-KW"/>
</dbReference>
<dbReference type="Pfam" id="PF13411">
    <property type="entry name" value="MerR_1"/>
    <property type="match status" value="1"/>
</dbReference>
<dbReference type="SUPFAM" id="SSF46955">
    <property type="entry name" value="Putative DNA-binding domain"/>
    <property type="match status" value="1"/>
</dbReference>
<evidence type="ECO:0000256" key="1">
    <source>
        <dbReference type="ARBA" id="ARBA00023125"/>
    </source>
</evidence>
<proteinExistence type="predicted"/>
<dbReference type="OrthoDB" id="9792348at2"/>
<name>A0A1B9F9E6_9BACT</name>
<dbReference type="PROSITE" id="PS00552">
    <property type="entry name" value="HTH_MERR_1"/>
    <property type="match status" value="1"/>
</dbReference>
<evidence type="ECO:0000313" key="4">
    <source>
        <dbReference type="Proteomes" id="UP000093080"/>
    </source>
</evidence>
<accession>A0A1B9F9E6</accession>
<dbReference type="EMBL" id="MAGO01000001">
    <property type="protein sequence ID" value="OCC16539.1"/>
    <property type="molecule type" value="Genomic_DNA"/>
</dbReference>
<evidence type="ECO:0000259" key="2">
    <source>
        <dbReference type="PROSITE" id="PS50937"/>
    </source>
</evidence>
<dbReference type="GO" id="GO:0003700">
    <property type="term" value="F:DNA-binding transcription factor activity"/>
    <property type="evidence" value="ECO:0007669"/>
    <property type="project" value="InterPro"/>
</dbReference>
<dbReference type="PANTHER" id="PTHR30204:SF58">
    <property type="entry name" value="HTH-TYPE TRANSCRIPTIONAL REGULATOR YFMP"/>
    <property type="match status" value="1"/>
</dbReference>
<dbReference type="STRING" id="1156395.DBT_0356"/>
<dbReference type="AlphaFoldDB" id="A0A1B9F9E6"/>
<dbReference type="SMART" id="SM00422">
    <property type="entry name" value="HTH_MERR"/>
    <property type="match status" value="1"/>
</dbReference>